<dbReference type="Gene3D" id="3.90.1640.30">
    <property type="match status" value="1"/>
</dbReference>
<keyword evidence="3" id="KW-0540">Nuclease</keyword>
<dbReference type="AlphaFoldDB" id="A0A5C6QJG3"/>
<dbReference type="Pfam" id="PF01368">
    <property type="entry name" value="DHH"/>
    <property type="match status" value="1"/>
</dbReference>
<protein>
    <recommendedName>
        <fullName evidence="2">Single-stranded-DNA-specific exonuclease RecJ</fullName>
    </recommendedName>
</protein>
<dbReference type="NCBIfam" id="TIGR00644">
    <property type="entry name" value="recJ"/>
    <property type="match status" value="1"/>
</dbReference>
<feature type="domain" description="RecJ OB" evidence="8">
    <location>
        <begin position="478"/>
        <end position="579"/>
    </location>
</feature>
<dbReference type="GO" id="GO:0008409">
    <property type="term" value="F:5'-3' exonuclease activity"/>
    <property type="evidence" value="ECO:0007669"/>
    <property type="project" value="InterPro"/>
</dbReference>
<dbReference type="InterPro" id="IPR004610">
    <property type="entry name" value="RecJ"/>
</dbReference>
<keyword evidence="5 9" id="KW-0269">Exonuclease</keyword>
<dbReference type="FunFam" id="3.90.1640.30:FF:000001">
    <property type="entry name" value="Single-stranded-DNA-specific exonuclease RecJ"/>
    <property type="match status" value="1"/>
</dbReference>
<dbReference type="GO" id="GO:0003676">
    <property type="term" value="F:nucleic acid binding"/>
    <property type="evidence" value="ECO:0007669"/>
    <property type="project" value="InterPro"/>
</dbReference>
<evidence type="ECO:0000313" key="10">
    <source>
        <dbReference type="Proteomes" id="UP000321822"/>
    </source>
</evidence>
<dbReference type="InterPro" id="IPR001667">
    <property type="entry name" value="DDH_dom"/>
</dbReference>
<keyword evidence="4" id="KW-0378">Hydrolase</keyword>
<evidence type="ECO:0000256" key="3">
    <source>
        <dbReference type="ARBA" id="ARBA00022722"/>
    </source>
</evidence>
<dbReference type="OrthoDB" id="9809852at2"/>
<accession>A0A5C6QJG3</accession>
<comment type="similarity">
    <text evidence="1">Belongs to the RecJ family.</text>
</comment>
<dbReference type="PANTHER" id="PTHR30255">
    <property type="entry name" value="SINGLE-STRANDED-DNA-SPECIFIC EXONUCLEASE RECJ"/>
    <property type="match status" value="1"/>
</dbReference>
<evidence type="ECO:0000256" key="2">
    <source>
        <dbReference type="ARBA" id="ARBA00019841"/>
    </source>
</evidence>
<dbReference type="Proteomes" id="UP000321822">
    <property type="component" value="Unassembled WGS sequence"/>
</dbReference>
<keyword evidence="10" id="KW-1185">Reference proteome</keyword>
<feature type="domain" description="DHHA1" evidence="7">
    <location>
        <begin position="358"/>
        <end position="462"/>
    </location>
</feature>
<evidence type="ECO:0000313" key="9">
    <source>
        <dbReference type="EMBL" id="TWX68853.1"/>
    </source>
</evidence>
<dbReference type="InterPro" id="IPR038763">
    <property type="entry name" value="DHH_sf"/>
</dbReference>
<evidence type="ECO:0000256" key="4">
    <source>
        <dbReference type="ARBA" id="ARBA00022801"/>
    </source>
</evidence>
<organism evidence="9 10">
    <name type="scientific">Colwellia demingiae</name>
    <dbReference type="NCBI Taxonomy" id="89401"/>
    <lineage>
        <taxon>Bacteria</taxon>
        <taxon>Pseudomonadati</taxon>
        <taxon>Pseudomonadota</taxon>
        <taxon>Gammaproteobacteria</taxon>
        <taxon>Alteromonadales</taxon>
        <taxon>Colwelliaceae</taxon>
        <taxon>Colwellia</taxon>
    </lineage>
</organism>
<evidence type="ECO:0000259" key="8">
    <source>
        <dbReference type="Pfam" id="PF17768"/>
    </source>
</evidence>
<dbReference type="InterPro" id="IPR041122">
    <property type="entry name" value="RecJ_OB"/>
</dbReference>
<dbReference type="Gene3D" id="3.10.310.30">
    <property type="match status" value="1"/>
</dbReference>
<dbReference type="InterPro" id="IPR003156">
    <property type="entry name" value="DHHA1_dom"/>
</dbReference>
<dbReference type="EMBL" id="VOLT01000004">
    <property type="protein sequence ID" value="TWX68853.1"/>
    <property type="molecule type" value="Genomic_DNA"/>
</dbReference>
<reference evidence="9 10" key="1">
    <citation type="submission" date="2019-07" db="EMBL/GenBank/DDBJ databases">
        <title>Genomes of sea-ice associated Colwellia species.</title>
        <authorList>
            <person name="Bowman J.P."/>
        </authorList>
    </citation>
    <scope>NUCLEOTIDE SEQUENCE [LARGE SCALE GENOMIC DNA]</scope>
    <source>
        <strain evidence="9 10">ACAM 459</strain>
    </source>
</reference>
<dbReference type="RefSeq" id="WP_146787252.1">
    <property type="nucleotide sequence ID" value="NZ_VOLT01000004.1"/>
</dbReference>
<dbReference type="Pfam" id="PF17768">
    <property type="entry name" value="RecJ_OB"/>
    <property type="match status" value="1"/>
</dbReference>
<evidence type="ECO:0000256" key="1">
    <source>
        <dbReference type="ARBA" id="ARBA00005915"/>
    </source>
</evidence>
<dbReference type="GO" id="GO:0006281">
    <property type="term" value="P:DNA repair"/>
    <property type="evidence" value="ECO:0007669"/>
    <property type="project" value="InterPro"/>
</dbReference>
<name>A0A5C6QJG3_9GAMM</name>
<comment type="caution">
    <text evidence="9">The sequence shown here is derived from an EMBL/GenBank/DDBJ whole genome shotgun (WGS) entry which is preliminary data.</text>
</comment>
<evidence type="ECO:0000259" key="6">
    <source>
        <dbReference type="Pfam" id="PF01368"/>
    </source>
</evidence>
<dbReference type="PANTHER" id="PTHR30255:SF2">
    <property type="entry name" value="SINGLE-STRANDED-DNA-SPECIFIC EXONUCLEASE RECJ"/>
    <property type="match status" value="1"/>
</dbReference>
<gene>
    <name evidence="9" type="primary">recJ</name>
    <name evidence="9" type="ORF">ESZ36_10360</name>
</gene>
<sequence length="584" mass="64611">MSKTIVRRAKVATGHLPDNLPEIIKQIYASRGMESAQELELNVANLQGMVDETALMGMDKACQLLHDALVNKLRIIIVGDFDADGATSTALMMTALSLFNSNNHDFIVPNRFEYGYGLTPEIVDIAAKQNTQMLITVDNGISCIAGVKRAKDLGMQVIVTDHHLPGHSLPIADAIVNPNQHGCNFPSKALAGVGVAFYLMLALRKYCREQNYFSEQGIAEPNIAQLLDLVALGTVADVVSLDANNRILVEQGLKRIRAGKTRPGIQALIEIANKNQQRLVASDFGFALGPRINAAGRLDDMSYGINCLLANDLSSARVMAAELDDLNKTRREIEQGMQAEAEQVLTSLKFDEDNLPNAIALYQQDWHQGVIGIVAGRLKEKFHRPCIVFANGKDDDSVDVTQREIKGSARSIPGLHIRDLLEHIDSQHPDIILKFGGHAMAAGLSIKHGNFERFQQLFNELAGKWLKAEDLQSIILSDGELMLEHLSLDFAEQLRDAGPWGQNFPEPLFDDTFTLVQQRIVGEKHLKLVVEKQGEVFDGIAFNVDVKTWPNAQVKQVHLAYRLDVNEFRGKRTVQFMVENITAV</sequence>
<feature type="domain" description="DDH" evidence="6">
    <location>
        <begin position="74"/>
        <end position="234"/>
    </location>
</feature>
<dbReference type="Pfam" id="PF02272">
    <property type="entry name" value="DHHA1"/>
    <property type="match status" value="1"/>
</dbReference>
<dbReference type="SUPFAM" id="SSF64182">
    <property type="entry name" value="DHH phosphoesterases"/>
    <property type="match status" value="1"/>
</dbReference>
<proteinExistence type="inferred from homology"/>
<dbReference type="InterPro" id="IPR051673">
    <property type="entry name" value="SSDNA_exonuclease_RecJ"/>
</dbReference>
<evidence type="ECO:0000256" key="5">
    <source>
        <dbReference type="ARBA" id="ARBA00022839"/>
    </source>
</evidence>
<evidence type="ECO:0000259" key="7">
    <source>
        <dbReference type="Pfam" id="PF02272"/>
    </source>
</evidence>
<dbReference type="GO" id="GO:0006310">
    <property type="term" value="P:DNA recombination"/>
    <property type="evidence" value="ECO:0007669"/>
    <property type="project" value="InterPro"/>
</dbReference>